<dbReference type="Proteomes" id="UP000054248">
    <property type="component" value="Unassembled WGS sequence"/>
</dbReference>
<evidence type="ECO:0000313" key="4">
    <source>
        <dbReference type="Proteomes" id="UP000054248"/>
    </source>
</evidence>
<keyword evidence="4" id="KW-1185">Reference proteome</keyword>
<reference evidence="2 4" key="1">
    <citation type="submission" date="2014-04" db="EMBL/GenBank/DDBJ databases">
        <authorList>
            <consortium name="DOE Joint Genome Institute"/>
            <person name="Kuo A."/>
            <person name="Girlanda M."/>
            <person name="Perotto S."/>
            <person name="Kohler A."/>
            <person name="Nagy L.G."/>
            <person name="Floudas D."/>
            <person name="Copeland A."/>
            <person name="Barry K.W."/>
            <person name="Cichocki N."/>
            <person name="Veneault-Fourrey C."/>
            <person name="LaButti K."/>
            <person name="Lindquist E.A."/>
            <person name="Lipzen A."/>
            <person name="Lundell T."/>
            <person name="Morin E."/>
            <person name="Murat C."/>
            <person name="Sun H."/>
            <person name="Tunlid A."/>
            <person name="Henrissat B."/>
            <person name="Grigoriev I.V."/>
            <person name="Hibbett D.S."/>
            <person name="Martin F."/>
            <person name="Nordberg H.P."/>
            <person name="Cantor M.N."/>
            <person name="Hua S.X."/>
        </authorList>
    </citation>
    <scope>NUCLEOTIDE SEQUENCE [LARGE SCALE GENOMIC DNA]</scope>
    <source>
        <strain evidence="2 4">MUT 4182</strain>
    </source>
</reference>
<dbReference type="AlphaFoldDB" id="A0A0C3QFC2"/>
<feature type="compositionally biased region" description="Polar residues" evidence="1">
    <location>
        <begin position="43"/>
        <end position="63"/>
    </location>
</feature>
<dbReference type="OrthoDB" id="3250458at2759"/>
<accession>A0A0C3QFC2</accession>
<reference evidence="4" key="2">
    <citation type="submission" date="2015-01" db="EMBL/GenBank/DDBJ databases">
        <title>Evolutionary Origins and Diversification of the Mycorrhizal Mutualists.</title>
        <authorList>
            <consortium name="DOE Joint Genome Institute"/>
            <consortium name="Mycorrhizal Genomics Consortium"/>
            <person name="Kohler A."/>
            <person name="Kuo A."/>
            <person name="Nagy L.G."/>
            <person name="Floudas D."/>
            <person name="Copeland A."/>
            <person name="Barry K.W."/>
            <person name="Cichocki N."/>
            <person name="Veneault-Fourrey C."/>
            <person name="LaButti K."/>
            <person name="Lindquist E.A."/>
            <person name="Lipzen A."/>
            <person name="Lundell T."/>
            <person name="Morin E."/>
            <person name="Murat C."/>
            <person name="Riley R."/>
            <person name="Ohm R."/>
            <person name="Sun H."/>
            <person name="Tunlid A."/>
            <person name="Henrissat B."/>
            <person name="Grigoriev I.V."/>
            <person name="Hibbett D.S."/>
            <person name="Martin F."/>
        </authorList>
    </citation>
    <scope>NUCLEOTIDE SEQUENCE [LARGE SCALE GENOMIC DNA]</scope>
    <source>
        <strain evidence="4">MUT 4182</strain>
    </source>
</reference>
<feature type="compositionally biased region" description="Polar residues" evidence="1">
    <location>
        <begin position="89"/>
        <end position="101"/>
    </location>
</feature>
<dbReference type="EMBL" id="KN823072">
    <property type="protein sequence ID" value="KIO23914.1"/>
    <property type="molecule type" value="Genomic_DNA"/>
</dbReference>
<sequence>MSSIIPEEEERRSAYSTDGEAAIVATVRRGNSLVRPRLVDQASLASSPSATSIPGRTSPSSRLANALPTNPRPPAASATRGTPVAAGGPSSSNRATATATQPLRVRKQGIQISGPFPPEDIPMDFDRPRPPPPALR</sequence>
<evidence type="ECO:0000313" key="3">
    <source>
        <dbReference type="EMBL" id="KIO25728.1"/>
    </source>
</evidence>
<name>A0A0C3QFC2_9AGAM</name>
<protein>
    <submittedName>
        <fullName evidence="2">Uncharacterized protein</fullName>
    </submittedName>
</protein>
<proteinExistence type="predicted"/>
<dbReference type="HOGENOM" id="CLU_1876961_0_0_1"/>
<evidence type="ECO:0000313" key="2">
    <source>
        <dbReference type="EMBL" id="KIO23914.1"/>
    </source>
</evidence>
<organism evidence="2 4">
    <name type="scientific">Tulasnella calospora MUT 4182</name>
    <dbReference type="NCBI Taxonomy" id="1051891"/>
    <lineage>
        <taxon>Eukaryota</taxon>
        <taxon>Fungi</taxon>
        <taxon>Dikarya</taxon>
        <taxon>Basidiomycota</taxon>
        <taxon>Agaricomycotina</taxon>
        <taxon>Agaricomycetes</taxon>
        <taxon>Cantharellales</taxon>
        <taxon>Tulasnellaceae</taxon>
        <taxon>Tulasnella</taxon>
    </lineage>
</organism>
<dbReference type="EMBL" id="KN823036">
    <property type="protein sequence ID" value="KIO25728.1"/>
    <property type="molecule type" value="Genomic_DNA"/>
</dbReference>
<reference evidence="2" key="3">
    <citation type="submission" date="2015-02" db="EMBL/GenBank/DDBJ databases">
        <title>Evolutionary Origins and Diversification of the Mycorrhizal Mutualists.</title>
        <authorList>
            <consortium name="DOE Joint Genome Institute"/>
            <consortium name="Mycorrhizal Genomics Consortium"/>
            <person name="Kohler A."/>
            <person name="Kuo A."/>
            <person name="Nagy L.G."/>
            <person name="Floudas D."/>
            <person name="Copeland A."/>
            <person name="Barry K.W."/>
            <person name="Cichocki N."/>
            <person name="Veneault-Fourrey C."/>
            <person name="LaButti K."/>
            <person name="Lindquist E.A."/>
            <person name="Lipzen A."/>
            <person name="Lundell T."/>
            <person name="Morin E."/>
            <person name="Murat C."/>
            <person name="Riley R."/>
            <person name="Ohm R."/>
            <person name="Sun H."/>
            <person name="Tunlid A."/>
            <person name="Henrissat B."/>
            <person name="Grigoriev I.V."/>
            <person name="Hibbett D.S."/>
            <person name="Martin F."/>
        </authorList>
    </citation>
    <scope>NUCLEOTIDE SEQUENCE</scope>
    <source>
        <strain evidence="2 4">MUT 4182</strain>
    </source>
</reference>
<gene>
    <name evidence="3" type="ORF">M407DRAFT_243959</name>
    <name evidence="2" type="ORF">M407DRAFT_244604</name>
</gene>
<evidence type="ECO:0000256" key="1">
    <source>
        <dbReference type="SAM" id="MobiDB-lite"/>
    </source>
</evidence>
<feature type="region of interest" description="Disordered" evidence="1">
    <location>
        <begin position="41"/>
        <end position="136"/>
    </location>
</feature>